<dbReference type="UniPathway" id="UPA00143"/>
<name>A0A251VHS2_HELAN</name>
<dbReference type="GO" id="GO:0016567">
    <property type="term" value="P:protein ubiquitination"/>
    <property type="evidence" value="ECO:0007669"/>
    <property type="project" value="UniProtKB-UniPathway"/>
</dbReference>
<dbReference type="FunCoup" id="A0A251VHS2">
    <property type="interactions" value="2536"/>
</dbReference>
<dbReference type="InterPro" id="IPR038920">
    <property type="entry name" value="At3g05675-like"/>
</dbReference>
<evidence type="ECO:0000313" key="5">
    <source>
        <dbReference type="Proteomes" id="UP000215914"/>
    </source>
</evidence>
<evidence type="ECO:0000313" key="4">
    <source>
        <dbReference type="EMBL" id="OTG35110.1"/>
    </source>
</evidence>
<dbReference type="PANTHER" id="PTHR31060:SF30">
    <property type="entry name" value="OS07G0668800 PROTEIN"/>
    <property type="match status" value="1"/>
</dbReference>
<dbReference type="Proteomes" id="UP000215914">
    <property type="component" value="Chromosome 2"/>
</dbReference>
<evidence type="ECO:0000256" key="1">
    <source>
        <dbReference type="ARBA" id="ARBA00004906"/>
    </source>
</evidence>
<reference evidence="3 5" key="1">
    <citation type="journal article" date="2017" name="Nature">
        <title>The sunflower genome provides insights into oil metabolism, flowering and Asterid evolution.</title>
        <authorList>
            <person name="Badouin H."/>
            <person name="Gouzy J."/>
            <person name="Grassa C.J."/>
            <person name="Murat F."/>
            <person name="Staton S.E."/>
            <person name="Cottret L."/>
            <person name="Lelandais-Briere C."/>
            <person name="Owens G.L."/>
            <person name="Carrere S."/>
            <person name="Mayjonade B."/>
            <person name="Legrand L."/>
            <person name="Gill N."/>
            <person name="Kane N.C."/>
            <person name="Bowers J.E."/>
            <person name="Hubner S."/>
            <person name="Bellec A."/>
            <person name="Berard A."/>
            <person name="Berges H."/>
            <person name="Blanchet N."/>
            <person name="Boniface M.C."/>
            <person name="Brunel D."/>
            <person name="Catrice O."/>
            <person name="Chaidir N."/>
            <person name="Claudel C."/>
            <person name="Donnadieu C."/>
            <person name="Faraut T."/>
            <person name="Fievet G."/>
            <person name="Helmstetter N."/>
            <person name="King M."/>
            <person name="Knapp S.J."/>
            <person name="Lai Z."/>
            <person name="Le Paslier M.C."/>
            <person name="Lippi Y."/>
            <person name="Lorenzon L."/>
            <person name="Mandel J.R."/>
            <person name="Marage G."/>
            <person name="Marchand G."/>
            <person name="Marquand E."/>
            <person name="Bret-Mestries E."/>
            <person name="Morien E."/>
            <person name="Nambeesan S."/>
            <person name="Nguyen T."/>
            <person name="Pegot-Espagnet P."/>
            <person name="Pouilly N."/>
            <person name="Raftis F."/>
            <person name="Sallet E."/>
            <person name="Schiex T."/>
            <person name="Thomas J."/>
            <person name="Vandecasteele C."/>
            <person name="Vares D."/>
            <person name="Vear F."/>
            <person name="Vautrin S."/>
            <person name="Crespi M."/>
            <person name="Mangin B."/>
            <person name="Burke J.M."/>
            <person name="Salse J."/>
            <person name="Munos S."/>
            <person name="Vincourt P."/>
            <person name="Rieseberg L.H."/>
            <person name="Langlade N.B."/>
        </authorList>
    </citation>
    <scope>NUCLEOTIDE SEQUENCE [LARGE SCALE GENOMIC DNA]</scope>
    <source>
        <strain evidence="5">cv. SF193</strain>
        <tissue evidence="3">Leaves</tissue>
    </source>
</reference>
<dbReference type="STRING" id="4232.A0A251VHS2"/>
<gene>
    <name evidence="4" type="ORF">HannXRQ_Chr02g0053241</name>
    <name evidence="3" type="ORF">HanXRQr2_Chr02g0078581</name>
</gene>
<dbReference type="InterPro" id="IPR011333">
    <property type="entry name" value="SKP1/BTB/POZ_sf"/>
</dbReference>
<dbReference type="PANTHER" id="PTHR31060">
    <property type="entry name" value="OSJNBA0011J08.25 PROTEIN-RELATED"/>
    <property type="match status" value="1"/>
</dbReference>
<dbReference type="AlphaFoldDB" id="A0A251VHS2"/>
<dbReference type="SUPFAM" id="SSF54695">
    <property type="entry name" value="POZ domain"/>
    <property type="match status" value="1"/>
</dbReference>
<proteinExistence type="predicted"/>
<reference evidence="3" key="3">
    <citation type="submission" date="2020-06" db="EMBL/GenBank/DDBJ databases">
        <title>Helianthus annuus Genome sequencing and assembly Release 2.</title>
        <authorList>
            <person name="Gouzy J."/>
            <person name="Langlade N."/>
            <person name="Munos S."/>
        </authorList>
    </citation>
    <scope>NUCLEOTIDE SEQUENCE</scope>
    <source>
        <tissue evidence="3">Leaves</tissue>
    </source>
</reference>
<dbReference type="InterPro" id="IPR000210">
    <property type="entry name" value="BTB/POZ_dom"/>
</dbReference>
<organism evidence="4 5">
    <name type="scientific">Helianthus annuus</name>
    <name type="common">Common sunflower</name>
    <dbReference type="NCBI Taxonomy" id="4232"/>
    <lineage>
        <taxon>Eukaryota</taxon>
        <taxon>Viridiplantae</taxon>
        <taxon>Streptophyta</taxon>
        <taxon>Embryophyta</taxon>
        <taxon>Tracheophyta</taxon>
        <taxon>Spermatophyta</taxon>
        <taxon>Magnoliopsida</taxon>
        <taxon>eudicotyledons</taxon>
        <taxon>Gunneridae</taxon>
        <taxon>Pentapetalae</taxon>
        <taxon>asterids</taxon>
        <taxon>campanulids</taxon>
        <taxon>Asterales</taxon>
        <taxon>Asteraceae</taxon>
        <taxon>Asteroideae</taxon>
        <taxon>Heliantheae alliance</taxon>
        <taxon>Heliantheae</taxon>
        <taxon>Helianthus</taxon>
    </lineage>
</organism>
<feature type="domain" description="BTB" evidence="2">
    <location>
        <begin position="11"/>
        <end position="89"/>
    </location>
</feature>
<dbReference type="Pfam" id="PF00651">
    <property type="entry name" value="BTB"/>
    <property type="match status" value="1"/>
</dbReference>
<reference evidence="4" key="2">
    <citation type="submission" date="2017-02" db="EMBL/GenBank/DDBJ databases">
        <title>Sunflower complete genome.</title>
        <authorList>
            <person name="Langlade N."/>
            <person name="Munos S."/>
        </authorList>
    </citation>
    <scope>NUCLEOTIDE SEQUENCE [LARGE SCALE GENOMIC DNA]</scope>
    <source>
        <tissue evidence="4">Leaves</tissue>
    </source>
</reference>
<accession>A0A251VHS2</accession>
<dbReference type="Gene3D" id="3.30.710.10">
    <property type="entry name" value="Potassium Channel Kv1.1, Chain A"/>
    <property type="match status" value="1"/>
</dbReference>
<dbReference type="InParanoid" id="A0A251VHS2"/>
<comment type="pathway">
    <text evidence="1">Protein modification; protein ubiquitination.</text>
</comment>
<sequence>MGTMIGDRSTSDVVARLRTPDGRDEWIYCHSHILITKSKYFADRLSETWPTCQILDSRNCVEVYCEEHDFDHYITVLRLFYITNVSVTDICPGVKNTLGILQVAVNLGCPEIIAMCVDYLEASPWEEAEEEEILKIIPGMGSLAEPILGRLQPVNQTTIVKIFLSAVMFATSALPPTMLDLKTSAQEQIEYMLTEDDDAPLLTADEDIKPKVRQSFKGLLTRFSNTVKSVCESSETRKFQSFLVDVSWACQILAKLELLNDFVEIWIDASENIVKVIDHISQSQQEETIETKIKVIEITSKVLEAIGYGSVILPTVKRLHMVKIWLPFVRILKPAVESSTTVEDECSVVKIDGEIWQSLESAFVSIILALPSGEQAEILSEWLSNKHVRYPDLTEVFEVWCFRSKVANRRLADVQSSNGMIKML</sequence>
<dbReference type="EMBL" id="CM007891">
    <property type="protein sequence ID" value="OTG35110.1"/>
    <property type="molecule type" value="Genomic_DNA"/>
</dbReference>
<dbReference type="OrthoDB" id="1883777at2759"/>
<keyword evidence="5" id="KW-1185">Reference proteome</keyword>
<evidence type="ECO:0000259" key="2">
    <source>
        <dbReference type="PROSITE" id="PS50097"/>
    </source>
</evidence>
<dbReference type="Gramene" id="mRNA:HanXRQr2_Chr02g0078581">
    <property type="protein sequence ID" value="mRNA:HanXRQr2_Chr02g0078581"/>
    <property type="gene ID" value="HanXRQr2_Chr02g0078581"/>
</dbReference>
<dbReference type="PROSITE" id="PS50097">
    <property type="entry name" value="BTB"/>
    <property type="match status" value="1"/>
</dbReference>
<evidence type="ECO:0000313" key="3">
    <source>
        <dbReference type="EMBL" id="KAF5819528.1"/>
    </source>
</evidence>
<protein>
    <submittedName>
        <fullName evidence="3">Chromatin remodeling &amp; transcription regulator BTB-POZ family</fullName>
    </submittedName>
    <submittedName>
        <fullName evidence="4">Putative BTB/POZ domain-containing protein</fullName>
    </submittedName>
</protein>
<dbReference type="EMBL" id="MNCJ02000317">
    <property type="protein sequence ID" value="KAF5819528.1"/>
    <property type="molecule type" value="Genomic_DNA"/>
</dbReference>
<dbReference type="OMA" id="EWLENQQ"/>